<dbReference type="AlphaFoldDB" id="A0A2T2X1K6"/>
<name>A0A2T2X1K6_9FIRM</name>
<dbReference type="Proteomes" id="UP000242972">
    <property type="component" value="Unassembled WGS sequence"/>
</dbReference>
<feature type="transmembrane region" description="Helical" evidence="1">
    <location>
        <begin position="182"/>
        <end position="204"/>
    </location>
</feature>
<keyword evidence="1" id="KW-1133">Transmembrane helix</keyword>
<proteinExistence type="predicted"/>
<sequence length="215" mass="24741">METEDLWDILIEADNRKQYETDNLADWDQVWMTWRLWCLPLEDHLGFIVCGDIAYGLLLEDAHGPQKREMPAKFSELLDRVWHYSDQPWLLKWVRHGSKVTVESGDYARTISGDWGLIVAPALVSYLADAWERHRVVPKSYSPFDRGWTQLTPGARVALILDTAWIAPGLLSFGVSAHVAPLLVLMVVVSMVEGAWSTALLMLGPRRRWWRWEKG</sequence>
<keyword evidence="1" id="KW-0472">Membrane</keyword>
<evidence type="ECO:0000313" key="2">
    <source>
        <dbReference type="EMBL" id="PSR28371.1"/>
    </source>
</evidence>
<dbReference type="EMBL" id="PXYW01000097">
    <property type="protein sequence ID" value="PSR28371.1"/>
    <property type="molecule type" value="Genomic_DNA"/>
</dbReference>
<comment type="caution">
    <text evidence="2">The sequence shown here is derived from an EMBL/GenBank/DDBJ whole genome shotgun (WGS) entry which is preliminary data.</text>
</comment>
<protein>
    <submittedName>
        <fullName evidence="2">Uncharacterized protein</fullName>
    </submittedName>
</protein>
<keyword evidence="1" id="KW-0812">Transmembrane</keyword>
<evidence type="ECO:0000256" key="1">
    <source>
        <dbReference type="SAM" id="Phobius"/>
    </source>
</evidence>
<reference evidence="2 3" key="1">
    <citation type="journal article" date="2014" name="BMC Genomics">
        <title>Comparison of environmental and isolate Sulfobacillus genomes reveals diverse carbon, sulfur, nitrogen, and hydrogen metabolisms.</title>
        <authorList>
            <person name="Justice N.B."/>
            <person name="Norman A."/>
            <person name="Brown C.T."/>
            <person name="Singh A."/>
            <person name="Thomas B.C."/>
            <person name="Banfield J.F."/>
        </authorList>
    </citation>
    <scope>NUCLEOTIDE SEQUENCE [LARGE SCALE GENOMIC DNA]</scope>
    <source>
        <strain evidence="2">AMDSBA4</strain>
    </source>
</reference>
<organism evidence="2 3">
    <name type="scientific">Sulfobacillus benefaciens</name>
    <dbReference type="NCBI Taxonomy" id="453960"/>
    <lineage>
        <taxon>Bacteria</taxon>
        <taxon>Bacillati</taxon>
        <taxon>Bacillota</taxon>
        <taxon>Clostridia</taxon>
        <taxon>Eubacteriales</taxon>
        <taxon>Clostridiales Family XVII. Incertae Sedis</taxon>
        <taxon>Sulfobacillus</taxon>
    </lineage>
</organism>
<accession>A0A2T2X1K6</accession>
<gene>
    <name evidence="2" type="ORF">C7B46_19015</name>
</gene>
<evidence type="ECO:0000313" key="3">
    <source>
        <dbReference type="Proteomes" id="UP000242972"/>
    </source>
</evidence>